<dbReference type="InterPro" id="IPR015421">
    <property type="entry name" value="PyrdxlP-dep_Trfase_major"/>
</dbReference>
<evidence type="ECO:0000313" key="8">
    <source>
        <dbReference type="EMBL" id="ANS79771.1"/>
    </source>
</evidence>
<comment type="similarity">
    <text evidence="2 6">Belongs to the class-I pyridoxal-phosphate-dependent aminotransferase family.</text>
</comment>
<proteinExistence type="inferred from homology"/>
<dbReference type="PANTHER" id="PTHR46383">
    <property type="entry name" value="ASPARTATE AMINOTRANSFERASE"/>
    <property type="match status" value="1"/>
</dbReference>
<evidence type="ECO:0000259" key="7">
    <source>
        <dbReference type="Pfam" id="PF00155"/>
    </source>
</evidence>
<dbReference type="PROSITE" id="PS00105">
    <property type="entry name" value="AA_TRANSFER_CLASS_1"/>
    <property type="match status" value="1"/>
</dbReference>
<dbReference type="EMBL" id="CP014989">
    <property type="protein sequence ID" value="ANS79771.1"/>
    <property type="molecule type" value="Genomic_DNA"/>
</dbReference>
<dbReference type="KEGG" id="serj:SGUI_2375"/>
<dbReference type="EC" id="2.6.1.-" evidence="6"/>
<dbReference type="GO" id="GO:0030170">
    <property type="term" value="F:pyridoxal phosphate binding"/>
    <property type="evidence" value="ECO:0007669"/>
    <property type="project" value="InterPro"/>
</dbReference>
<sequence>MAGQGLSPIRRMSLGAPPDAINLGLGEPGWPLPTGQAVRPDEGSVDLSYGPNTSDPALVDAIAGYAQARGADTVGPDGVMVTAGSQAALFALFQAYAEPGSAVLVPDPGFVAYPTLARLCGATPVGYPLAASGDLDAEALVALLGEQPHTSIVVLNHPANPTGGLASAQALSRVAEACAERGVLLVSDEVYAELWADRRPASLRDVSAAGVVLSSMSKAFAAPGLRIGWALGDPEMLASARLVHNAMTTAPSRLSQAAALGLLGAAGDVLPAAREQIRVRWGTVDRVAPQLLTSGHSFLGDGHHIPMSRTATRAGFYLWLALPHDLDDDSTSRDDPAVTEAFALRLRDEAGVTTIPGTAFGPRGAGFLRVSLGGPVDALEEGLRRLAPWWKA</sequence>
<evidence type="ECO:0000256" key="3">
    <source>
        <dbReference type="ARBA" id="ARBA00022576"/>
    </source>
</evidence>
<keyword evidence="9" id="KW-1185">Reference proteome</keyword>
<evidence type="ECO:0000313" key="9">
    <source>
        <dbReference type="Proteomes" id="UP000092482"/>
    </source>
</evidence>
<evidence type="ECO:0000256" key="2">
    <source>
        <dbReference type="ARBA" id="ARBA00007441"/>
    </source>
</evidence>
<feature type="domain" description="Aminotransferase class I/classII large" evidence="7">
    <location>
        <begin position="41"/>
        <end position="386"/>
    </location>
</feature>
<dbReference type="GO" id="GO:0008483">
    <property type="term" value="F:transaminase activity"/>
    <property type="evidence" value="ECO:0007669"/>
    <property type="project" value="UniProtKB-KW"/>
</dbReference>
<dbReference type="Gene3D" id="3.40.640.10">
    <property type="entry name" value="Type I PLP-dependent aspartate aminotransferase-like (Major domain)"/>
    <property type="match status" value="1"/>
</dbReference>
<reference evidence="8 9" key="1">
    <citation type="submission" date="2016-03" db="EMBL/GenBank/DDBJ databases">
        <title>Shallow-sea hydrothermal system.</title>
        <authorList>
            <person name="Tang K."/>
        </authorList>
    </citation>
    <scope>NUCLEOTIDE SEQUENCE [LARGE SCALE GENOMIC DNA]</scope>
    <source>
        <strain evidence="8 9">JLT9</strain>
    </source>
</reference>
<dbReference type="GO" id="GO:0006520">
    <property type="term" value="P:amino acid metabolic process"/>
    <property type="evidence" value="ECO:0007669"/>
    <property type="project" value="InterPro"/>
</dbReference>
<name>A0A1B1NEF6_9MICO</name>
<evidence type="ECO:0000256" key="6">
    <source>
        <dbReference type="RuleBase" id="RU000481"/>
    </source>
</evidence>
<dbReference type="AlphaFoldDB" id="A0A1B1NEF6"/>
<evidence type="ECO:0000256" key="1">
    <source>
        <dbReference type="ARBA" id="ARBA00001933"/>
    </source>
</evidence>
<dbReference type="Pfam" id="PF00155">
    <property type="entry name" value="Aminotran_1_2"/>
    <property type="match status" value="1"/>
</dbReference>
<accession>A0A1B1NEF6</accession>
<gene>
    <name evidence="8" type="ORF">SGUI_2375</name>
</gene>
<dbReference type="Proteomes" id="UP000092482">
    <property type="component" value="Chromosome"/>
</dbReference>
<dbReference type="InterPro" id="IPR050596">
    <property type="entry name" value="AspAT/PAT-like"/>
</dbReference>
<dbReference type="CDD" id="cd00609">
    <property type="entry name" value="AAT_like"/>
    <property type="match status" value="1"/>
</dbReference>
<dbReference type="InterPro" id="IPR004839">
    <property type="entry name" value="Aminotransferase_I/II_large"/>
</dbReference>
<keyword evidence="5" id="KW-0663">Pyridoxal phosphate</keyword>
<evidence type="ECO:0000256" key="4">
    <source>
        <dbReference type="ARBA" id="ARBA00022679"/>
    </source>
</evidence>
<keyword evidence="4 6" id="KW-0808">Transferase</keyword>
<dbReference type="InterPro" id="IPR015424">
    <property type="entry name" value="PyrdxlP-dep_Trfase"/>
</dbReference>
<dbReference type="InterPro" id="IPR004838">
    <property type="entry name" value="NHTrfase_class1_PyrdxlP-BS"/>
</dbReference>
<dbReference type="PANTHER" id="PTHR46383:SF1">
    <property type="entry name" value="ASPARTATE AMINOTRANSFERASE"/>
    <property type="match status" value="1"/>
</dbReference>
<comment type="cofactor">
    <cofactor evidence="1 6">
        <name>pyridoxal 5'-phosphate</name>
        <dbReference type="ChEBI" id="CHEBI:597326"/>
    </cofactor>
</comment>
<dbReference type="SUPFAM" id="SSF53383">
    <property type="entry name" value="PLP-dependent transferases"/>
    <property type="match status" value="1"/>
</dbReference>
<organism evidence="8 9">
    <name type="scientific">Serinicoccus hydrothermalis</name>
    <dbReference type="NCBI Taxonomy" id="1758689"/>
    <lineage>
        <taxon>Bacteria</taxon>
        <taxon>Bacillati</taxon>
        <taxon>Actinomycetota</taxon>
        <taxon>Actinomycetes</taxon>
        <taxon>Micrococcales</taxon>
        <taxon>Ornithinimicrobiaceae</taxon>
        <taxon>Serinicoccus</taxon>
    </lineage>
</organism>
<dbReference type="STRING" id="1758689.SGUI_2375"/>
<protein>
    <recommendedName>
        <fullName evidence="6">Aminotransferase</fullName>
        <ecNumber evidence="6">2.6.1.-</ecNumber>
    </recommendedName>
</protein>
<keyword evidence="3 6" id="KW-0032">Aminotransferase</keyword>
<evidence type="ECO:0000256" key="5">
    <source>
        <dbReference type="ARBA" id="ARBA00022898"/>
    </source>
</evidence>